<dbReference type="Proteomes" id="UP000619244">
    <property type="component" value="Unassembled WGS sequence"/>
</dbReference>
<feature type="modified residue" description="4-aspartylphosphate" evidence="8">
    <location>
        <position position="528"/>
    </location>
</feature>
<feature type="region of interest" description="Disordered" evidence="10">
    <location>
        <begin position="595"/>
        <end position="621"/>
    </location>
</feature>
<dbReference type="Gene3D" id="3.30.565.10">
    <property type="entry name" value="Histidine kinase-like ATPase, C-terminal domain"/>
    <property type="match status" value="1"/>
</dbReference>
<dbReference type="SMART" id="SM00448">
    <property type="entry name" value="REC"/>
    <property type="match status" value="1"/>
</dbReference>
<feature type="domain" description="Histidine kinase" evidence="11">
    <location>
        <begin position="232"/>
        <end position="453"/>
    </location>
</feature>
<dbReference type="InterPro" id="IPR001789">
    <property type="entry name" value="Sig_transdc_resp-reg_receiver"/>
</dbReference>
<dbReference type="CDD" id="cd16922">
    <property type="entry name" value="HATPase_EvgS-ArcB-TorS-like"/>
    <property type="match status" value="1"/>
</dbReference>
<evidence type="ECO:0000256" key="3">
    <source>
        <dbReference type="ARBA" id="ARBA00012438"/>
    </source>
</evidence>
<dbReference type="InterPro" id="IPR011006">
    <property type="entry name" value="CheY-like_superfamily"/>
</dbReference>
<gene>
    <name evidence="13" type="ORF">GCM10010358_49530</name>
</gene>
<organism evidence="13 14">
    <name type="scientific">Streptomyces minutiscleroticus</name>
    <dbReference type="NCBI Taxonomy" id="68238"/>
    <lineage>
        <taxon>Bacteria</taxon>
        <taxon>Bacillati</taxon>
        <taxon>Actinomycetota</taxon>
        <taxon>Actinomycetes</taxon>
        <taxon>Kitasatosporales</taxon>
        <taxon>Streptomycetaceae</taxon>
        <taxon>Streptomyces</taxon>
    </lineage>
</organism>
<evidence type="ECO:0000313" key="13">
    <source>
        <dbReference type="EMBL" id="GGX89669.1"/>
    </source>
</evidence>
<comment type="caution">
    <text evidence="13">The sequence shown here is derived from an EMBL/GenBank/DDBJ whole genome shotgun (WGS) entry which is preliminary data.</text>
</comment>
<proteinExistence type="predicted"/>
<comment type="catalytic activity">
    <reaction evidence="1">
        <text>ATP + protein L-histidine = ADP + protein N-phospho-L-histidine.</text>
        <dbReference type="EC" id="2.7.13.3"/>
    </reaction>
</comment>
<keyword evidence="4 8" id="KW-0597">Phosphoprotein</keyword>
<evidence type="ECO:0000256" key="9">
    <source>
        <dbReference type="SAM" id="Coils"/>
    </source>
</evidence>
<dbReference type="InterPro" id="IPR036890">
    <property type="entry name" value="HATPase_C_sf"/>
</dbReference>
<dbReference type="RefSeq" id="WP_190192502.1">
    <property type="nucleotide sequence ID" value="NZ_BMVU01000027.1"/>
</dbReference>
<evidence type="ECO:0000259" key="12">
    <source>
        <dbReference type="PROSITE" id="PS50110"/>
    </source>
</evidence>
<dbReference type="SMART" id="SM00387">
    <property type="entry name" value="HATPase_c"/>
    <property type="match status" value="1"/>
</dbReference>
<dbReference type="SUPFAM" id="SSF52172">
    <property type="entry name" value="CheY-like"/>
    <property type="match status" value="1"/>
</dbReference>
<keyword evidence="5" id="KW-0808">Transferase</keyword>
<protein>
    <recommendedName>
        <fullName evidence="3">histidine kinase</fullName>
        <ecNumber evidence="3">2.7.13.3</ecNumber>
    </recommendedName>
</protein>
<dbReference type="EC" id="2.7.13.3" evidence="3"/>
<dbReference type="CDD" id="cd00082">
    <property type="entry name" value="HisKA"/>
    <property type="match status" value="1"/>
</dbReference>
<dbReference type="InterPro" id="IPR005467">
    <property type="entry name" value="His_kinase_dom"/>
</dbReference>
<dbReference type="Pfam" id="PF00512">
    <property type="entry name" value="HisKA"/>
    <property type="match status" value="1"/>
</dbReference>
<dbReference type="EMBL" id="BMVU01000027">
    <property type="protein sequence ID" value="GGX89669.1"/>
    <property type="molecule type" value="Genomic_DNA"/>
</dbReference>
<dbReference type="GO" id="GO:0000155">
    <property type="term" value="F:phosphorelay sensor kinase activity"/>
    <property type="evidence" value="ECO:0007669"/>
    <property type="project" value="InterPro"/>
</dbReference>
<evidence type="ECO:0000256" key="4">
    <source>
        <dbReference type="ARBA" id="ARBA00022553"/>
    </source>
</evidence>
<evidence type="ECO:0000256" key="2">
    <source>
        <dbReference type="ARBA" id="ARBA00004236"/>
    </source>
</evidence>
<keyword evidence="7" id="KW-0902">Two-component regulatory system</keyword>
<evidence type="ECO:0000256" key="8">
    <source>
        <dbReference type="PROSITE-ProRule" id="PRU00169"/>
    </source>
</evidence>
<comment type="subcellular location">
    <subcellularLocation>
        <location evidence="2">Cell membrane</location>
    </subcellularLocation>
</comment>
<dbReference type="SMART" id="SM00388">
    <property type="entry name" value="HisKA"/>
    <property type="match status" value="1"/>
</dbReference>
<dbReference type="Pfam" id="PF00072">
    <property type="entry name" value="Response_reg"/>
    <property type="match status" value="1"/>
</dbReference>
<dbReference type="InterPro" id="IPR003661">
    <property type="entry name" value="HisK_dim/P_dom"/>
</dbReference>
<dbReference type="Gene3D" id="1.10.287.130">
    <property type="match status" value="1"/>
</dbReference>
<dbReference type="CDD" id="cd00156">
    <property type="entry name" value="REC"/>
    <property type="match status" value="1"/>
</dbReference>
<dbReference type="AlphaFoldDB" id="A0A918NRA8"/>
<dbReference type="Pfam" id="PF02518">
    <property type="entry name" value="HATPase_c"/>
    <property type="match status" value="1"/>
</dbReference>
<dbReference type="GO" id="GO:0009927">
    <property type="term" value="F:histidine phosphotransfer kinase activity"/>
    <property type="evidence" value="ECO:0007669"/>
    <property type="project" value="TreeGrafter"/>
</dbReference>
<name>A0A918NRA8_9ACTN</name>
<sequence>MSDGTVVRELVTLGLRAVQDVFVLRRCGQSTCRALGIQGTELVRFATVVSEAGQDLLGASGLTARLAVEEAGSVRLVVSFSWEGPHRPSPDIVMAADRLLGGCRFTPGEDGGTSTLRLSQDAPQSPLSVEERAQGARIDLDEVDPVDLNEALKLQNRQLLQALQESREHQEELQRLNAELEETNAGVLALYSELAKELEETNSGVVALYAELEDKSRQLRLASESKTRFWANVSHELRSPVNSVISLARLLLDPSADALTDEQRQQVSLIAASGSTLLALVEELLDVAKAESGRLEPHLVETDLRTLLHQLRGSLSGTAQPGVRLDIPDVDPDIRLVTDDVMLTRVLRNILSNALKFTVEGSVSLDVASEDRDGADWFVLTVQDTGVGVPEDQQDRIFEEFYQVRGQHQRGQAGTGLGLPYARRLTELLGGRLRLDSVLGEGTCVTIELPAHLQVPQSPPGGGVPAHQAAEPDAPVLRSLVIVDDDETFLTSVRSVLQRLAETVIEITDSSTAVRAIQRERPDAILLDLAMAPPDGYQILQRLAADPMIATIPVAVLTSADHATVDRTRLTHARALLSKTHVSASRLVSVLAIPEKERGISQGPPRADRAHQDPSTNESSR</sequence>
<dbReference type="InterPro" id="IPR036097">
    <property type="entry name" value="HisK_dim/P_sf"/>
</dbReference>
<dbReference type="SUPFAM" id="SSF55874">
    <property type="entry name" value="ATPase domain of HSP90 chaperone/DNA topoisomerase II/histidine kinase"/>
    <property type="match status" value="1"/>
</dbReference>
<dbReference type="InterPro" id="IPR003594">
    <property type="entry name" value="HATPase_dom"/>
</dbReference>
<dbReference type="PROSITE" id="PS50109">
    <property type="entry name" value="HIS_KIN"/>
    <property type="match status" value="1"/>
</dbReference>
<feature type="coiled-coil region" evidence="9">
    <location>
        <begin position="149"/>
        <end position="215"/>
    </location>
</feature>
<keyword evidence="14" id="KW-1185">Reference proteome</keyword>
<dbReference type="PROSITE" id="PS50110">
    <property type="entry name" value="RESPONSE_REGULATORY"/>
    <property type="match status" value="1"/>
</dbReference>
<evidence type="ECO:0000256" key="1">
    <source>
        <dbReference type="ARBA" id="ARBA00000085"/>
    </source>
</evidence>
<dbReference type="PANTHER" id="PTHR43047">
    <property type="entry name" value="TWO-COMPONENT HISTIDINE PROTEIN KINASE"/>
    <property type="match status" value="1"/>
</dbReference>
<evidence type="ECO:0000259" key="11">
    <source>
        <dbReference type="PROSITE" id="PS50109"/>
    </source>
</evidence>
<dbReference type="PANTHER" id="PTHR43047:SF72">
    <property type="entry name" value="OSMOSENSING HISTIDINE PROTEIN KINASE SLN1"/>
    <property type="match status" value="1"/>
</dbReference>
<evidence type="ECO:0000256" key="5">
    <source>
        <dbReference type="ARBA" id="ARBA00022679"/>
    </source>
</evidence>
<accession>A0A918NRA8</accession>
<evidence type="ECO:0000256" key="7">
    <source>
        <dbReference type="ARBA" id="ARBA00023012"/>
    </source>
</evidence>
<reference evidence="13" key="1">
    <citation type="journal article" date="2014" name="Int. J. Syst. Evol. Microbiol.">
        <title>Complete genome sequence of Corynebacterium casei LMG S-19264T (=DSM 44701T), isolated from a smear-ripened cheese.</title>
        <authorList>
            <consortium name="US DOE Joint Genome Institute (JGI-PGF)"/>
            <person name="Walter F."/>
            <person name="Albersmeier A."/>
            <person name="Kalinowski J."/>
            <person name="Ruckert C."/>
        </authorList>
    </citation>
    <scope>NUCLEOTIDE SEQUENCE</scope>
    <source>
        <strain evidence="13">JCM 4790</strain>
    </source>
</reference>
<dbReference type="GO" id="GO:0005886">
    <property type="term" value="C:plasma membrane"/>
    <property type="evidence" value="ECO:0007669"/>
    <property type="project" value="UniProtKB-SubCell"/>
</dbReference>
<dbReference type="Gene3D" id="3.40.50.2300">
    <property type="match status" value="1"/>
</dbReference>
<dbReference type="PRINTS" id="PR00344">
    <property type="entry name" value="BCTRLSENSOR"/>
</dbReference>
<keyword evidence="9" id="KW-0175">Coiled coil</keyword>
<feature type="domain" description="Response regulatory" evidence="12">
    <location>
        <begin position="479"/>
        <end position="594"/>
    </location>
</feature>
<dbReference type="SUPFAM" id="SSF47384">
    <property type="entry name" value="Homodimeric domain of signal transducing histidine kinase"/>
    <property type="match status" value="1"/>
</dbReference>
<keyword evidence="6" id="KW-0418">Kinase</keyword>
<evidence type="ECO:0000256" key="6">
    <source>
        <dbReference type="ARBA" id="ARBA00022777"/>
    </source>
</evidence>
<evidence type="ECO:0000313" key="14">
    <source>
        <dbReference type="Proteomes" id="UP000619244"/>
    </source>
</evidence>
<evidence type="ECO:0000256" key="10">
    <source>
        <dbReference type="SAM" id="MobiDB-lite"/>
    </source>
</evidence>
<reference evidence="13" key="2">
    <citation type="submission" date="2020-09" db="EMBL/GenBank/DDBJ databases">
        <authorList>
            <person name="Sun Q."/>
            <person name="Ohkuma M."/>
        </authorList>
    </citation>
    <scope>NUCLEOTIDE SEQUENCE</scope>
    <source>
        <strain evidence="13">JCM 4790</strain>
    </source>
</reference>
<dbReference type="InterPro" id="IPR004358">
    <property type="entry name" value="Sig_transdc_His_kin-like_C"/>
</dbReference>